<gene>
    <name evidence="2" type="ORF">J2S41_004370</name>
</gene>
<dbReference type="PANTHER" id="PTHR37318:SF1">
    <property type="entry name" value="BSL7504 PROTEIN"/>
    <property type="match status" value="1"/>
</dbReference>
<reference evidence="2" key="1">
    <citation type="submission" date="2023-07" db="EMBL/GenBank/DDBJ databases">
        <title>Sequencing the genomes of 1000 actinobacteria strains.</title>
        <authorList>
            <person name="Klenk H.-P."/>
        </authorList>
    </citation>
    <scope>NUCLEOTIDE SEQUENCE</scope>
    <source>
        <strain evidence="2">DSM 44707</strain>
    </source>
</reference>
<comment type="caution">
    <text evidence="2">The sequence shown here is derived from an EMBL/GenBank/DDBJ whole genome shotgun (WGS) entry which is preliminary data.</text>
</comment>
<dbReference type="Proteomes" id="UP001183643">
    <property type="component" value="Unassembled WGS sequence"/>
</dbReference>
<dbReference type="InterPro" id="IPR036388">
    <property type="entry name" value="WH-like_DNA-bd_sf"/>
</dbReference>
<dbReference type="RefSeq" id="WP_307240571.1">
    <property type="nucleotide sequence ID" value="NZ_JAVDYB010000001.1"/>
</dbReference>
<keyword evidence="2" id="KW-0238">DNA-binding</keyword>
<feature type="domain" description="Winged helix DNA-binding" evidence="1">
    <location>
        <begin position="16"/>
        <end position="93"/>
    </location>
</feature>
<dbReference type="PANTHER" id="PTHR37318">
    <property type="entry name" value="BSL7504 PROTEIN"/>
    <property type="match status" value="1"/>
</dbReference>
<protein>
    <submittedName>
        <fullName evidence="2">DNA-binding MarR family transcriptional regulator</fullName>
    </submittedName>
</protein>
<evidence type="ECO:0000313" key="3">
    <source>
        <dbReference type="Proteomes" id="UP001183643"/>
    </source>
</evidence>
<dbReference type="EMBL" id="JAVDYB010000001">
    <property type="protein sequence ID" value="MDR7277592.1"/>
    <property type="molecule type" value="Genomic_DNA"/>
</dbReference>
<dbReference type="InterPro" id="IPR036390">
    <property type="entry name" value="WH_DNA-bd_sf"/>
</dbReference>
<dbReference type="SUPFAM" id="SSF46785">
    <property type="entry name" value="Winged helix' DNA-binding domain"/>
    <property type="match status" value="1"/>
</dbReference>
<evidence type="ECO:0000313" key="2">
    <source>
        <dbReference type="EMBL" id="MDR7277592.1"/>
    </source>
</evidence>
<dbReference type="InterPro" id="IPR027395">
    <property type="entry name" value="WH_DNA-bd_dom"/>
</dbReference>
<organism evidence="2 3">
    <name type="scientific">Catenuloplanes atrovinosus</name>
    <dbReference type="NCBI Taxonomy" id="137266"/>
    <lineage>
        <taxon>Bacteria</taxon>
        <taxon>Bacillati</taxon>
        <taxon>Actinomycetota</taxon>
        <taxon>Actinomycetes</taxon>
        <taxon>Micromonosporales</taxon>
        <taxon>Micromonosporaceae</taxon>
        <taxon>Catenuloplanes</taxon>
    </lineage>
</organism>
<dbReference type="AlphaFoldDB" id="A0AAE3YS26"/>
<proteinExistence type="predicted"/>
<dbReference type="Gene3D" id="1.10.10.10">
    <property type="entry name" value="Winged helix-like DNA-binding domain superfamily/Winged helix DNA-binding domain"/>
    <property type="match status" value="1"/>
</dbReference>
<name>A0AAE3YS26_9ACTN</name>
<evidence type="ECO:0000259" key="1">
    <source>
        <dbReference type="Pfam" id="PF13601"/>
    </source>
</evidence>
<accession>A0AAE3YS26</accession>
<sequence length="106" mass="11171">MSNEWELNPVINTTTRLAIMAVLAGAEEIEFGVARQAAGISDSVLSKQATALERAGYLKVRKGSIGRRPRTWLSLTDAGRTAIRSHIAALQGLLARANAAASDAPG</sequence>
<keyword evidence="3" id="KW-1185">Reference proteome</keyword>
<dbReference type="GO" id="GO:0003677">
    <property type="term" value="F:DNA binding"/>
    <property type="evidence" value="ECO:0007669"/>
    <property type="project" value="UniProtKB-KW"/>
</dbReference>
<dbReference type="Pfam" id="PF13601">
    <property type="entry name" value="HTH_34"/>
    <property type="match status" value="1"/>
</dbReference>